<proteinExistence type="predicted"/>
<evidence type="ECO:0000313" key="2">
    <source>
        <dbReference type="EMBL" id="SJL18548.1"/>
    </source>
</evidence>
<keyword evidence="3" id="KW-1185">Reference proteome</keyword>
<evidence type="ECO:0000256" key="1">
    <source>
        <dbReference type="SAM" id="MobiDB-lite"/>
    </source>
</evidence>
<feature type="region of interest" description="Disordered" evidence="1">
    <location>
        <begin position="1"/>
        <end position="20"/>
    </location>
</feature>
<gene>
    <name evidence="2" type="ORF">ARMOST_22142</name>
</gene>
<organism evidence="2 3">
    <name type="scientific">Armillaria ostoyae</name>
    <name type="common">Armillaria root rot fungus</name>
    <dbReference type="NCBI Taxonomy" id="47428"/>
    <lineage>
        <taxon>Eukaryota</taxon>
        <taxon>Fungi</taxon>
        <taxon>Dikarya</taxon>
        <taxon>Basidiomycota</taxon>
        <taxon>Agaricomycotina</taxon>
        <taxon>Agaricomycetes</taxon>
        <taxon>Agaricomycetidae</taxon>
        <taxon>Agaricales</taxon>
        <taxon>Marasmiineae</taxon>
        <taxon>Physalacriaceae</taxon>
        <taxon>Armillaria</taxon>
    </lineage>
</organism>
<evidence type="ECO:0000313" key="3">
    <source>
        <dbReference type="Proteomes" id="UP000219338"/>
    </source>
</evidence>
<feature type="compositionally biased region" description="Basic and acidic residues" evidence="1">
    <location>
        <begin position="10"/>
        <end position="20"/>
    </location>
</feature>
<name>A0A284SC25_ARMOS</name>
<sequence length="294" mass="32924">MRWTKRRREKPGPKEESDHRDVYWRPSSGCDMTNCSTRNNVWLRYANDTAGLQGISGFCSIPNARREAENDNEFRLCDGLTMGRCWCLGLVGLVGDRTAALCFELMIESEFAWLNEGLEFTPTLISTNGHWTICPPNPNRPGTLNSAPCLVGPPRLHCHLLSKADCFALAPIPSDLEEGYLAEVIEIESNDVQRAFPGSRDGNVRLDPKWCGPLNTRPFIKANTDKAGDRLGTSVISVRDMTALTLYHLLPQENTERRGSPYGNDLKDKTIIETDHNDGLYFCYCMYQGQAATS</sequence>
<dbReference type="Proteomes" id="UP000219338">
    <property type="component" value="Unassembled WGS sequence"/>
</dbReference>
<accession>A0A284SC25</accession>
<dbReference type="EMBL" id="FUEG01000062">
    <property type="protein sequence ID" value="SJL18548.1"/>
    <property type="molecule type" value="Genomic_DNA"/>
</dbReference>
<protein>
    <submittedName>
        <fullName evidence="2">Uncharacterized protein</fullName>
    </submittedName>
</protein>
<reference evidence="3" key="1">
    <citation type="journal article" date="2017" name="Nat. Ecol. Evol.">
        <title>Genome expansion and lineage-specific genetic innovations in the forest pathogenic fungi Armillaria.</title>
        <authorList>
            <person name="Sipos G."/>
            <person name="Prasanna A.N."/>
            <person name="Walter M.C."/>
            <person name="O'Connor E."/>
            <person name="Balint B."/>
            <person name="Krizsan K."/>
            <person name="Kiss B."/>
            <person name="Hess J."/>
            <person name="Varga T."/>
            <person name="Slot J."/>
            <person name="Riley R."/>
            <person name="Boka B."/>
            <person name="Rigling D."/>
            <person name="Barry K."/>
            <person name="Lee J."/>
            <person name="Mihaltcheva S."/>
            <person name="LaButti K."/>
            <person name="Lipzen A."/>
            <person name="Waldron R."/>
            <person name="Moloney N.M."/>
            <person name="Sperisen C."/>
            <person name="Kredics L."/>
            <person name="Vagvoelgyi C."/>
            <person name="Patrignani A."/>
            <person name="Fitzpatrick D."/>
            <person name="Nagy I."/>
            <person name="Doyle S."/>
            <person name="Anderson J.B."/>
            <person name="Grigoriev I.V."/>
            <person name="Gueldener U."/>
            <person name="Muensterkoetter M."/>
            <person name="Nagy L.G."/>
        </authorList>
    </citation>
    <scope>NUCLEOTIDE SEQUENCE [LARGE SCALE GENOMIC DNA]</scope>
    <source>
        <strain evidence="3">C18/9</strain>
    </source>
</reference>
<dbReference type="AlphaFoldDB" id="A0A284SC25"/>